<dbReference type="Proteomes" id="UP000196125">
    <property type="component" value="Unassembled WGS sequence"/>
</dbReference>
<gene>
    <name evidence="1" type="ORF">VIM7927_01767</name>
</gene>
<evidence type="ECO:0000313" key="1">
    <source>
        <dbReference type="EMBL" id="SMS00501.1"/>
    </source>
</evidence>
<name>A0A1Y6IU08_9VIBR</name>
<dbReference type="AlphaFoldDB" id="A0A1Y6IU08"/>
<protein>
    <submittedName>
        <fullName evidence="1">Uncharacterized protein</fullName>
    </submittedName>
</protein>
<sequence length="55" mass="6254">MNDMAGIFFRIPAMQAGLLNTWSCVVSMYGNKHAVMFQRVLSTLQNVSFRLSEIE</sequence>
<evidence type="ECO:0000313" key="2">
    <source>
        <dbReference type="Proteomes" id="UP000196125"/>
    </source>
</evidence>
<dbReference type="EMBL" id="FXXI01000002">
    <property type="protein sequence ID" value="SMS00501.1"/>
    <property type="molecule type" value="Genomic_DNA"/>
</dbReference>
<reference evidence="1 2" key="1">
    <citation type="submission" date="2017-05" db="EMBL/GenBank/DDBJ databases">
        <authorList>
            <person name="Song R."/>
            <person name="Chenine A.L."/>
            <person name="Ruprecht R.M."/>
        </authorList>
    </citation>
    <scope>NUCLEOTIDE SEQUENCE [LARGE SCALE GENOMIC DNA]</scope>
    <source>
        <strain evidence="1 2">CECT 7927</strain>
    </source>
</reference>
<proteinExistence type="predicted"/>
<accession>A0A1Y6IU08</accession>
<organism evidence="1 2">
    <name type="scientific">Vibrio mangrovi</name>
    <dbReference type="NCBI Taxonomy" id="474394"/>
    <lineage>
        <taxon>Bacteria</taxon>
        <taxon>Pseudomonadati</taxon>
        <taxon>Pseudomonadota</taxon>
        <taxon>Gammaproteobacteria</taxon>
        <taxon>Vibrionales</taxon>
        <taxon>Vibrionaceae</taxon>
        <taxon>Vibrio</taxon>
    </lineage>
</organism>